<feature type="compositionally biased region" description="Pro residues" evidence="1">
    <location>
        <begin position="21"/>
        <end position="30"/>
    </location>
</feature>
<protein>
    <submittedName>
        <fullName evidence="2">Uncharacterized protein</fullName>
    </submittedName>
</protein>
<evidence type="ECO:0000256" key="1">
    <source>
        <dbReference type="SAM" id="MobiDB-lite"/>
    </source>
</evidence>
<dbReference type="EMBL" id="JBHFAB010000030">
    <property type="protein sequence ID" value="MFC1420804.1"/>
    <property type="molecule type" value="Genomic_DNA"/>
</dbReference>
<sequence length="46" mass="5319">MTHLPHLIAAALTAWSRRRPPAPLPYPPPTGLLREQWHHRPPNNPR</sequence>
<dbReference type="RefSeq" id="WP_380542767.1">
    <property type="nucleotide sequence ID" value="NZ_JBHFAB010000030.1"/>
</dbReference>
<reference evidence="2 3" key="1">
    <citation type="submission" date="2024-09" db="EMBL/GenBank/DDBJ databases">
        <authorList>
            <person name="Lee S.D."/>
        </authorList>
    </citation>
    <scope>NUCLEOTIDE SEQUENCE [LARGE SCALE GENOMIC DNA]</scope>
    <source>
        <strain evidence="2 3">N8-3</strain>
    </source>
</reference>
<dbReference type="Proteomes" id="UP001592531">
    <property type="component" value="Unassembled WGS sequence"/>
</dbReference>
<keyword evidence="3" id="KW-1185">Reference proteome</keyword>
<accession>A0ABV6W482</accession>
<organism evidence="2 3">
    <name type="scientific">Streptacidiphilus cavernicola</name>
    <dbReference type="NCBI Taxonomy" id="3342716"/>
    <lineage>
        <taxon>Bacteria</taxon>
        <taxon>Bacillati</taxon>
        <taxon>Actinomycetota</taxon>
        <taxon>Actinomycetes</taxon>
        <taxon>Kitasatosporales</taxon>
        <taxon>Streptomycetaceae</taxon>
        <taxon>Streptacidiphilus</taxon>
    </lineage>
</organism>
<evidence type="ECO:0000313" key="2">
    <source>
        <dbReference type="EMBL" id="MFC1420804.1"/>
    </source>
</evidence>
<proteinExistence type="predicted"/>
<comment type="caution">
    <text evidence="2">The sequence shown here is derived from an EMBL/GenBank/DDBJ whole genome shotgun (WGS) entry which is preliminary data.</text>
</comment>
<feature type="compositionally biased region" description="Basic residues" evidence="1">
    <location>
        <begin position="37"/>
        <end position="46"/>
    </location>
</feature>
<name>A0ABV6W482_9ACTN</name>
<feature type="region of interest" description="Disordered" evidence="1">
    <location>
        <begin position="18"/>
        <end position="46"/>
    </location>
</feature>
<evidence type="ECO:0000313" key="3">
    <source>
        <dbReference type="Proteomes" id="UP001592531"/>
    </source>
</evidence>
<gene>
    <name evidence="2" type="ORF">ACEZDE_29780</name>
</gene>